<gene>
    <name evidence="3" type="ORF">SCLTRI_LOCUS6368</name>
</gene>
<evidence type="ECO:0000256" key="1">
    <source>
        <dbReference type="SAM" id="Coils"/>
    </source>
</evidence>
<dbReference type="EMBL" id="CAJHIA010000021">
    <property type="protein sequence ID" value="CAD6446576.1"/>
    <property type="molecule type" value="Genomic_DNA"/>
</dbReference>
<feature type="compositionally biased region" description="Basic and acidic residues" evidence="2">
    <location>
        <begin position="152"/>
        <end position="167"/>
    </location>
</feature>
<feature type="compositionally biased region" description="Polar residues" evidence="2">
    <location>
        <begin position="1"/>
        <end position="19"/>
    </location>
</feature>
<evidence type="ECO:0000256" key="2">
    <source>
        <dbReference type="SAM" id="MobiDB-lite"/>
    </source>
</evidence>
<keyword evidence="1" id="KW-0175">Coiled coil</keyword>
<organism evidence="3 4">
    <name type="scientific">Sclerotinia trifoliorum</name>
    <dbReference type="NCBI Taxonomy" id="28548"/>
    <lineage>
        <taxon>Eukaryota</taxon>
        <taxon>Fungi</taxon>
        <taxon>Dikarya</taxon>
        <taxon>Ascomycota</taxon>
        <taxon>Pezizomycotina</taxon>
        <taxon>Leotiomycetes</taxon>
        <taxon>Helotiales</taxon>
        <taxon>Sclerotiniaceae</taxon>
        <taxon>Sclerotinia</taxon>
    </lineage>
</organism>
<keyword evidence="4" id="KW-1185">Reference proteome</keyword>
<sequence>MSQKRTTSQMNGTSEQTGDNPLKRVKAMLEENEKKVAFSKNETEEFGDLILQNKKAIEFYEYQIKDWESNIRRDKQYIQGLQQTNREYEEDIRKNRLEVLELKHEEEALKVIKKQGETREKRLNEAVNRILTKFLEPALEKVVMSPEKEINGDEKVAVGGDGKKTTSEVDNVTTGEEDIKKTEGDEEKNIKKETRIHKLQRKEVPSLYLASMRAEL</sequence>
<reference evidence="3" key="1">
    <citation type="submission" date="2020-10" db="EMBL/GenBank/DDBJ databases">
        <authorList>
            <person name="Kusch S."/>
        </authorList>
    </citation>
    <scope>NUCLEOTIDE SEQUENCE</scope>
    <source>
        <strain evidence="3">SwB9</strain>
    </source>
</reference>
<comment type="caution">
    <text evidence="3">The sequence shown here is derived from an EMBL/GenBank/DDBJ whole genome shotgun (WGS) entry which is preliminary data.</text>
</comment>
<evidence type="ECO:0000313" key="3">
    <source>
        <dbReference type="EMBL" id="CAD6446576.1"/>
    </source>
</evidence>
<dbReference type="Proteomes" id="UP000624404">
    <property type="component" value="Unassembled WGS sequence"/>
</dbReference>
<evidence type="ECO:0000313" key="4">
    <source>
        <dbReference type="Proteomes" id="UP000624404"/>
    </source>
</evidence>
<feature type="coiled-coil region" evidence="1">
    <location>
        <begin position="71"/>
        <end position="105"/>
    </location>
</feature>
<accession>A0A8H2ZS55</accession>
<protein>
    <submittedName>
        <fullName evidence="3">4ad94911-710b-43bf-83ec-15ddf4c7a5fd</fullName>
    </submittedName>
</protein>
<proteinExistence type="predicted"/>
<feature type="region of interest" description="Disordered" evidence="2">
    <location>
        <begin position="1"/>
        <end position="23"/>
    </location>
</feature>
<feature type="region of interest" description="Disordered" evidence="2">
    <location>
        <begin position="152"/>
        <end position="186"/>
    </location>
</feature>
<dbReference type="OrthoDB" id="3554392at2759"/>
<dbReference type="AlphaFoldDB" id="A0A8H2ZS55"/>
<feature type="compositionally biased region" description="Basic and acidic residues" evidence="2">
    <location>
        <begin position="177"/>
        <end position="186"/>
    </location>
</feature>
<name>A0A8H2ZS55_9HELO</name>